<keyword evidence="5" id="KW-1185">Reference proteome</keyword>
<proteinExistence type="predicted"/>
<protein>
    <submittedName>
        <fullName evidence="3">Uncharacterized protein</fullName>
    </submittedName>
</protein>
<feature type="compositionally biased region" description="Basic and acidic residues" evidence="1">
    <location>
        <begin position="23"/>
        <end position="32"/>
    </location>
</feature>
<dbReference type="GeneID" id="96739249"/>
<evidence type="ECO:0000313" key="5">
    <source>
        <dbReference type="Proteomes" id="UP000195573"/>
    </source>
</evidence>
<sequence length="62" mass="7363">MSKQYKKVYASPSTSPSLVIKTNLDKEQKEENPYYSSSLNHQEEEKLDNYFFEQDPKGDYHK</sequence>
<organism evidence="3 6">
    <name type="scientific">Sutcliffiella horikoshii</name>
    <dbReference type="NCBI Taxonomy" id="79883"/>
    <lineage>
        <taxon>Bacteria</taxon>
        <taxon>Bacillati</taxon>
        <taxon>Bacillota</taxon>
        <taxon>Bacilli</taxon>
        <taxon>Bacillales</taxon>
        <taxon>Bacillaceae</taxon>
        <taxon>Sutcliffiella</taxon>
    </lineage>
</organism>
<reference evidence="6 7" key="2">
    <citation type="submission" date="2019-08" db="EMBL/GenBank/DDBJ databases">
        <title>Bacillus genomes from the desert of Cuatro Cienegas, Coahuila.</title>
        <authorList>
            <person name="Olmedo-Alvarez G."/>
        </authorList>
    </citation>
    <scope>NUCLEOTIDE SEQUENCE [LARGE SCALE GENOMIC DNA]</scope>
    <source>
        <strain evidence="3 6">CH88_3T</strain>
        <strain evidence="4 7">CH98b_3T</strain>
    </source>
</reference>
<evidence type="ECO:0000313" key="2">
    <source>
        <dbReference type="EMBL" id="ART76822.1"/>
    </source>
</evidence>
<evidence type="ECO:0000256" key="1">
    <source>
        <dbReference type="SAM" id="MobiDB-lite"/>
    </source>
</evidence>
<reference evidence="2 5" key="1">
    <citation type="submission" date="2017-04" db="EMBL/GenBank/DDBJ databases">
        <title>Complete Genome Sequence of the Bacillus horikoshii 20a strain from Cuatro Cienegas, Coahuila, Mexico.</title>
        <authorList>
            <person name="Zarza E."/>
            <person name="Alcaraz L.D."/>
            <person name="Aguilar-Salinas B."/>
            <person name="Islas A."/>
            <person name="Olmedo-Alvarez G."/>
        </authorList>
    </citation>
    <scope>NUCLEOTIDE SEQUENCE [LARGE SCALE GENOMIC DNA]</scope>
    <source>
        <strain evidence="2 5">20a</strain>
    </source>
</reference>
<name>A0A1Y0CNN7_9BACI</name>
<gene>
    <name evidence="2" type="ORF">B4U37_12560</name>
    <name evidence="3" type="ORF">FZC74_14575</name>
    <name evidence="4" type="ORF">FZC75_02830</name>
</gene>
<dbReference type="OrthoDB" id="2469080at2"/>
<accession>A0A1Y0CNN7</accession>
<dbReference type="EMBL" id="VTET01000001">
    <property type="protein sequence ID" value="TYS74647.1"/>
    <property type="molecule type" value="Genomic_DNA"/>
</dbReference>
<dbReference type="EMBL" id="VTEU01000005">
    <property type="protein sequence ID" value="TYS58206.1"/>
    <property type="molecule type" value="Genomic_DNA"/>
</dbReference>
<dbReference type="Proteomes" id="UP000324517">
    <property type="component" value="Unassembled WGS sequence"/>
</dbReference>
<evidence type="ECO:0000313" key="6">
    <source>
        <dbReference type="Proteomes" id="UP000323393"/>
    </source>
</evidence>
<evidence type="ECO:0000313" key="7">
    <source>
        <dbReference type="Proteomes" id="UP000324517"/>
    </source>
</evidence>
<dbReference type="Proteomes" id="UP000323393">
    <property type="component" value="Unassembled WGS sequence"/>
</dbReference>
<feature type="region of interest" description="Disordered" evidence="1">
    <location>
        <begin position="1"/>
        <end position="62"/>
    </location>
</feature>
<dbReference type="KEGG" id="bhk:B4U37_12560"/>
<feature type="compositionally biased region" description="Basic and acidic residues" evidence="1">
    <location>
        <begin position="41"/>
        <end position="62"/>
    </location>
</feature>
<dbReference type="EMBL" id="CP020880">
    <property type="protein sequence ID" value="ART76822.1"/>
    <property type="molecule type" value="Genomic_DNA"/>
</dbReference>
<evidence type="ECO:0000313" key="4">
    <source>
        <dbReference type="EMBL" id="TYS74647.1"/>
    </source>
</evidence>
<dbReference type="Proteomes" id="UP000195573">
    <property type="component" value="Chromosome"/>
</dbReference>
<dbReference type="AlphaFoldDB" id="A0A1Y0CNN7"/>
<dbReference type="RefSeq" id="WP_010193734.1">
    <property type="nucleotide sequence ID" value="NZ_CP020880.1"/>
</dbReference>
<evidence type="ECO:0000313" key="3">
    <source>
        <dbReference type="EMBL" id="TYS58206.1"/>
    </source>
</evidence>